<evidence type="ECO:0000256" key="3">
    <source>
        <dbReference type="ARBA" id="ARBA00022723"/>
    </source>
</evidence>
<dbReference type="Gene3D" id="3.30.160.60">
    <property type="entry name" value="Classic Zinc Finger"/>
    <property type="match status" value="1"/>
</dbReference>
<evidence type="ECO:0000256" key="5">
    <source>
        <dbReference type="ARBA" id="ARBA00022771"/>
    </source>
</evidence>
<evidence type="ECO:0000313" key="12">
    <source>
        <dbReference type="Proteomes" id="UP000092443"/>
    </source>
</evidence>
<dbReference type="SUPFAM" id="SSF57667">
    <property type="entry name" value="beta-beta-alpha zinc fingers"/>
    <property type="match status" value="1"/>
</dbReference>
<feature type="region of interest" description="Disordered" evidence="10">
    <location>
        <begin position="116"/>
        <end position="135"/>
    </location>
</feature>
<dbReference type="PANTHER" id="PTHR45718">
    <property type="entry name" value="TRANSCRIPTIONAL ACTIVATOR CUBITUS INTERRUPTUS"/>
    <property type="match status" value="1"/>
</dbReference>
<evidence type="ECO:0000256" key="10">
    <source>
        <dbReference type="SAM" id="MobiDB-lite"/>
    </source>
</evidence>
<keyword evidence="6" id="KW-0862">Zinc</keyword>
<feature type="non-terminal residue" evidence="14">
    <location>
        <position position="135"/>
    </location>
</feature>
<dbReference type="InterPro" id="IPR013087">
    <property type="entry name" value="Znf_C2H2_type"/>
</dbReference>
<dbReference type="PROSITE" id="PS50157">
    <property type="entry name" value="ZINC_FINGER_C2H2_2"/>
    <property type="match status" value="1"/>
</dbReference>
<organism evidence="12 14">
    <name type="scientific">Glossina fuscipes</name>
    <dbReference type="NCBI Taxonomy" id="7396"/>
    <lineage>
        <taxon>Eukaryota</taxon>
        <taxon>Metazoa</taxon>
        <taxon>Ecdysozoa</taxon>
        <taxon>Arthropoda</taxon>
        <taxon>Hexapoda</taxon>
        <taxon>Insecta</taxon>
        <taxon>Pterygota</taxon>
        <taxon>Neoptera</taxon>
        <taxon>Endopterygota</taxon>
        <taxon>Diptera</taxon>
        <taxon>Brachycera</taxon>
        <taxon>Muscomorpha</taxon>
        <taxon>Hippoboscoidea</taxon>
        <taxon>Glossinidae</taxon>
        <taxon>Glossina</taxon>
    </lineage>
</organism>
<dbReference type="GO" id="GO:0000981">
    <property type="term" value="F:DNA-binding transcription factor activity, RNA polymerase II-specific"/>
    <property type="evidence" value="ECO:0007669"/>
    <property type="project" value="TreeGrafter"/>
</dbReference>
<dbReference type="InterPro" id="IPR043359">
    <property type="entry name" value="GLI-like"/>
</dbReference>
<keyword evidence="3" id="KW-0479">Metal-binding</keyword>
<dbReference type="KEGG" id="gfs:119644224"/>
<accession>A0A9C5ZN25</accession>
<evidence type="ECO:0000256" key="1">
    <source>
        <dbReference type="ARBA" id="ARBA00004123"/>
    </source>
</evidence>
<evidence type="ECO:0000256" key="2">
    <source>
        <dbReference type="ARBA" id="ARBA00010831"/>
    </source>
</evidence>
<feature type="region of interest" description="Disordered" evidence="10">
    <location>
        <begin position="74"/>
        <end position="100"/>
    </location>
</feature>
<keyword evidence="8" id="KW-0539">Nucleus</keyword>
<comment type="similarity">
    <text evidence="2">Belongs to the GLI C2H2-type zinc-finger protein family.</text>
</comment>
<dbReference type="PANTHER" id="PTHR45718:SF8">
    <property type="entry name" value="GLIS FAMILY ZINC FINGER 2"/>
    <property type="match status" value="1"/>
</dbReference>
<evidence type="ECO:0000313" key="13">
    <source>
        <dbReference type="RefSeq" id="XP_037899683.1"/>
    </source>
</evidence>
<dbReference type="AlphaFoldDB" id="A0A9C5ZN25"/>
<keyword evidence="12" id="KW-1185">Reference proteome</keyword>
<feature type="compositionally biased region" description="Low complexity" evidence="10">
    <location>
        <begin position="76"/>
        <end position="85"/>
    </location>
</feature>
<sequence>MLVHVRTHAKEKPHQCRLCEKGFSRAENLKIDIRPHSGEKPYCVHKFDELLNYKEDEPLDAINNANINFICTQTPSSSSTTSSSTENNLANTSVVSSPSSDSAIVPVKFLTQRILNKQNSKLPPPINGMGDTMHT</sequence>
<evidence type="ECO:0000256" key="8">
    <source>
        <dbReference type="ARBA" id="ARBA00023242"/>
    </source>
</evidence>
<comment type="subcellular location">
    <subcellularLocation>
        <location evidence="1">Nucleus</location>
    </subcellularLocation>
</comment>
<proteinExistence type="inferred from homology"/>
<name>A0A9C5ZN25_9MUSC</name>
<gene>
    <name evidence="14" type="primary">LOC119644225</name>
    <name evidence="13" type="synonym">LOC119644224</name>
</gene>
<dbReference type="Proteomes" id="UP000092443">
    <property type="component" value="Unplaced"/>
</dbReference>
<dbReference type="InterPro" id="IPR036236">
    <property type="entry name" value="Znf_C2H2_sf"/>
</dbReference>
<reference evidence="13 14" key="1">
    <citation type="submission" date="2025-04" db="UniProtKB">
        <authorList>
            <consortium name="RefSeq"/>
        </authorList>
    </citation>
    <scope>IDENTIFICATION</scope>
    <source>
        <tissue evidence="13 14">Whole body pupa</tissue>
    </source>
</reference>
<evidence type="ECO:0000256" key="6">
    <source>
        <dbReference type="ARBA" id="ARBA00022833"/>
    </source>
</evidence>
<dbReference type="RefSeq" id="XP_037899683.1">
    <property type="nucleotide sequence ID" value="XM_038043755.1"/>
</dbReference>
<evidence type="ECO:0000313" key="14">
    <source>
        <dbReference type="RefSeq" id="XP_037899684.1"/>
    </source>
</evidence>
<evidence type="ECO:0000256" key="7">
    <source>
        <dbReference type="ARBA" id="ARBA00023125"/>
    </source>
</evidence>
<dbReference type="KEGG" id="gfs:119644225"/>
<dbReference type="RefSeq" id="XP_037899684.1">
    <property type="nucleotide sequence ID" value="XM_038043756.1"/>
</dbReference>
<dbReference type="GO" id="GO:0000978">
    <property type="term" value="F:RNA polymerase II cis-regulatory region sequence-specific DNA binding"/>
    <property type="evidence" value="ECO:0007669"/>
    <property type="project" value="TreeGrafter"/>
</dbReference>
<evidence type="ECO:0000256" key="4">
    <source>
        <dbReference type="ARBA" id="ARBA00022737"/>
    </source>
</evidence>
<keyword evidence="5 9" id="KW-0863">Zinc-finger</keyword>
<keyword evidence="7" id="KW-0238">DNA-binding</keyword>
<keyword evidence="4" id="KW-0677">Repeat</keyword>
<dbReference type="GO" id="GO:0005634">
    <property type="term" value="C:nucleus"/>
    <property type="evidence" value="ECO:0007669"/>
    <property type="project" value="UniProtKB-SubCell"/>
</dbReference>
<evidence type="ECO:0000256" key="9">
    <source>
        <dbReference type="PROSITE-ProRule" id="PRU00042"/>
    </source>
</evidence>
<dbReference type="GeneID" id="119644225"/>
<evidence type="ECO:0000259" key="11">
    <source>
        <dbReference type="PROSITE" id="PS50157"/>
    </source>
</evidence>
<protein>
    <submittedName>
        <fullName evidence="13 14">Zinc finger protein 582-like</fullName>
    </submittedName>
</protein>
<dbReference type="GO" id="GO:0008270">
    <property type="term" value="F:zinc ion binding"/>
    <property type="evidence" value="ECO:0007669"/>
    <property type="project" value="UniProtKB-KW"/>
</dbReference>
<feature type="domain" description="C2H2-type" evidence="11">
    <location>
        <begin position="14"/>
        <end position="41"/>
    </location>
</feature>